<protein>
    <submittedName>
        <fullName evidence="2">Uroporphyrinogen-III synthase</fullName>
        <ecNumber evidence="2">4.2.1.75</ecNumber>
    </submittedName>
</protein>
<dbReference type="Gene3D" id="3.40.50.10090">
    <property type="match status" value="2"/>
</dbReference>
<dbReference type="EMBL" id="JBHUEL010000003">
    <property type="protein sequence ID" value="MFD1765959.1"/>
    <property type="molecule type" value="Genomic_DNA"/>
</dbReference>
<dbReference type="GO" id="GO:0004852">
    <property type="term" value="F:uroporphyrinogen-III synthase activity"/>
    <property type="evidence" value="ECO:0007669"/>
    <property type="project" value="UniProtKB-EC"/>
</dbReference>
<gene>
    <name evidence="2" type="ORF">ACFSAG_03780</name>
</gene>
<comment type="caution">
    <text evidence="2">The sequence shown here is derived from an EMBL/GenBank/DDBJ whole genome shotgun (WGS) entry which is preliminary data.</text>
</comment>
<dbReference type="Pfam" id="PF02602">
    <property type="entry name" value="HEM4"/>
    <property type="match status" value="1"/>
</dbReference>
<accession>A0ABW4MA62</accession>
<proteinExistence type="predicted"/>
<name>A0ABW4MA62_9SPHN</name>
<organism evidence="2 3">
    <name type="scientific">Sphingorhabdus buctiana</name>
    <dbReference type="NCBI Taxonomy" id="1508805"/>
    <lineage>
        <taxon>Bacteria</taxon>
        <taxon>Pseudomonadati</taxon>
        <taxon>Pseudomonadota</taxon>
        <taxon>Alphaproteobacteria</taxon>
        <taxon>Sphingomonadales</taxon>
        <taxon>Sphingomonadaceae</taxon>
        <taxon>Sphingorhabdus</taxon>
    </lineage>
</organism>
<reference evidence="3" key="1">
    <citation type="journal article" date="2019" name="Int. J. Syst. Evol. Microbiol.">
        <title>The Global Catalogue of Microorganisms (GCM) 10K type strain sequencing project: providing services to taxonomists for standard genome sequencing and annotation.</title>
        <authorList>
            <consortium name="The Broad Institute Genomics Platform"/>
            <consortium name="The Broad Institute Genome Sequencing Center for Infectious Disease"/>
            <person name="Wu L."/>
            <person name="Ma J."/>
        </authorList>
    </citation>
    <scope>NUCLEOTIDE SEQUENCE [LARGE SCALE GENOMIC DNA]</scope>
    <source>
        <strain evidence="3">CGMCC 1.12449</strain>
    </source>
</reference>
<dbReference type="InterPro" id="IPR003754">
    <property type="entry name" value="4pyrrol_synth_uPrphyn_synth"/>
</dbReference>
<keyword evidence="2" id="KW-0456">Lyase</keyword>
<dbReference type="SUPFAM" id="SSF69618">
    <property type="entry name" value="HemD-like"/>
    <property type="match status" value="1"/>
</dbReference>
<dbReference type="EC" id="4.2.1.75" evidence="2"/>
<evidence type="ECO:0000313" key="2">
    <source>
        <dbReference type="EMBL" id="MFD1765959.1"/>
    </source>
</evidence>
<sequence length="228" mass="24165">MKILIIRPQPGNDASAARAQKAGHTPIQLPFFEVRMRDWDAPDPAQFDALLITSANAVRHAGNQLDAFAALPVHAVGRNSADAVRAVGFNLASTGNTGAEQAIDNAREAGHRRLLWLAGEDQTAFAVPADMHIETRVVYAADPIELGEDAQQMVLQADVVALHSARAAEHFAHFVDAAGLDRSSIALAAFSQGIADAAGHGWRAIAVAERPEDQALLSAAHTLVRIAP</sequence>
<dbReference type="CDD" id="cd06578">
    <property type="entry name" value="HemD"/>
    <property type="match status" value="1"/>
</dbReference>
<evidence type="ECO:0000313" key="3">
    <source>
        <dbReference type="Proteomes" id="UP001597215"/>
    </source>
</evidence>
<dbReference type="RefSeq" id="WP_381511538.1">
    <property type="nucleotide sequence ID" value="NZ_JBHUEL010000003.1"/>
</dbReference>
<evidence type="ECO:0000259" key="1">
    <source>
        <dbReference type="Pfam" id="PF02602"/>
    </source>
</evidence>
<dbReference type="Proteomes" id="UP001597215">
    <property type="component" value="Unassembled WGS sequence"/>
</dbReference>
<dbReference type="InterPro" id="IPR036108">
    <property type="entry name" value="4pyrrol_syn_uPrphyn_synt_sf"/>
</dbReference>
<keyword evidence="3" id="KW-1185">Reference proteome</keyword>
<feature type="domain" description="Tetrapyrrole biosynthesis uroporphyrinogen III synthase" evidence="1">
    <location>
        <begin position="15"/>
        <end position="217"/>
    </location>
</feature>